<name>A0A0F9IFM8_9ZZZZ</name>
<protein>
    <submittedName>
        <fullName evidence="1">Uncharacterized protein</fullName>
    </submittedName>
</protein>
<proteinExistence type="predicted"/>
<sequence length="70" mass="7832">MSQAKLTYSVHLPQPSVALHVEAESSNPIYIRASLVQELLRGLRSPLPERGSVTIRWERVRTPPEAPSEV</sequence>
<organism evidence="1">
    <name type="scientific">marine sediment metagenome</name>
    <dbReference type="NCBI Taxonomy" id="412755"/>
    <lineage>
        <taxon>unclassified sequences</taxon>
        <taxon>metagenomes</taxon>
        <taxon>ecological metagenomes</taxon>
    </lineage>
</organism>
<gene>
    <name evidence="1" type="ORF">LCGC14_1586090</name>
</gene>
<comment type="caution">
    <text evidence="1">The sequence shown here is derived from an EMBL/GenBank/DDBJ whole genome shotgun (WGS) entry which is preliminary data.</text>
</comment>
<accession>A0A0F9IFM8</accession>
<reference evidence="1" key="1">
    <citation type="journal article" date="2015" name="Nature">
        <title>Complex archaea that bridge the gap between prokaryotes and eukaryotes.</title>
        <authorList>
            <person name="Spang A."/>
            <person name="Saw J.H."/>
            <person name="Jorgensen S.L."/>
            <person name="Zaremba-Niedzwiedzka K."/>
            <person name="Martijn J."/>
            <person name="Lind A.E."/>
            <person name="van Eijk R."/>
            <person name="Schleper C."/>
            <person name="Guy L."/>
            <person name="Ettema T.J."/>
        </authorList>
    </citation>
    <scope>NUCLEOTIDE SEQUENCE</scope>
</reference>
<evidence type="ECO:0000313" key="1">
    <source>
        <dbReference type="EMBL" id="KKM26307.1"/>
    </source>
</evidence>
<dbReference type="EMBL" id="LAZR01012540">
    <property type="protein sequence ID" value="KKM26307.1"/>
    <property type="molecule type" value="Genomic_DNA"/>
</dbReference>
<dbReference type="AlphaFoldDB" id="A0A0F9IFM8"/>